<proteinExistence type="predicted"/>
<dbReference type="GeneID" id="108991412"/>
<accession>A0A2I4EP73</accession>
<dbReference type="Pfam" id="PF13456">
    <property type="entry name" value="RVT_3"/>
    <property type="match status" value="1"/>
</dbReference>
<evidence type="ECO:0000313" key="1">
    <source>
        <dbReference type="Proteomes" id="UP000235220"/>
    </source>
</evidence>
<evidence type="ECO:0000313" key="2">
    <source>
        <dbReference type="RefSeq" id="XP_018821196.1"/>
    </source>
</evidence>
<dbReference type="OrthoDB" id="1906820at2759"/>
<dbReference type="InterPro" id="IPR053151">
    <property type="entry name" value="RNase_H-like"/>
</dbReference>
<dbReference type="SUPFAM" id="SSF53098">
    <property type="entry name" value="Ribonuclease H-like"/>
    <property type="match status" value="1"/>
</dbReference>
<sequence length="185" mass="21070">MRLLKILSISCVIAKSAWKFRKPPPIGKWKLNLDGAIFTQHNLLGVVAILRDDSGSMIMAISRREAGTYIVEEIEALASLRELQMILHMGIPHVILEGDTLTVVEAIRSSCEEECSYSPLIREIQALLLHFHSFDVLHVTRQGNEAVHRLARNAQWMDDTIQWWHNPLDFILSNLEIDVEGLYAM</sequence>
<dbReference type="InterPro" id="IPR002156">
    <property type="entry name" value="RNaseH_domain"/>
</dbReference>
<dbReference type="Gene3D" id="3.30.420.10">
    <property type="entry name" value="Ribonuclease H-like superfamily/Ribonuclease H"/>
    <property type="match status" value="1"/>
</dbReference>
<organism evidence="1 2">
    <name type="scientific">Juglans regia</name>
    <name type="common">English walnut</name>
    <dbReference type="NCBI Taxonomy" id="51240"/>
    <lineage>
        <taxon>Eukaryota</taxon>
        <taxon>Viridiplantae</taxon>
        <taxon>Streptophyta</taxon>
        <taxon>Embryophyta</taxon>
        <taxon>Tracheophyta</taxon>
        <taxon>Spermatophyta</taxon>
        <taxon>Magnoliopsida</taxon>
        <taxon>eudicotyledons</taxon>
        <taxon>Gunneridae</taxon>
        <taxon>Pentapetalae</taxon>
        <taxon>rosids</taxon>
        <taxon>fabids</taxon>
        <taxon>Fagales</taxon>
        <taxon>Juglandaceae</taxon>
        <taxon>Juglans</taxon>
    </lineage>
</organism>
<dbReference type="PANTHER" id="PTHR47723">
    <property type="entry name" value="OS05G0353850 PROTEIN"/>
    <property type="match status" value="1"/>
</dbReference>
<dbReference type="GO" id="GO:0003676">
    <property type="term" value="F:nucleic acid binding"/>
    <property type="evidence" value="ECO:0007669"/>
    <property type="project" value="InterPro"/>
</dbReference>
<dbReference type="GO" id="GO:0004523">
    <property type="term" value="F:RNA-DNA hybrid ribonuclease activity"/>
    <property type="evidence" value="ECO:0007669"/>
    <property type="project" value="InterPro"/>
</dbReference>
<gene>
    <name evidence="2" type="primary">LOC108991412</name>
</gene>
<reference evidence="2" key="1">
    <citation type="submission" date="2025-08" db="UniProtKB">
        <authorList>
            <consortium name="RefSeq"/>
        </authorList>
    </citation>
    <scope>IDENTIFICATION</scope>
    <source>
        <tissue evidence="2">Leaves</tissue>
    </source>
</reference>
<dbReference type="KEGG" id="jre:108991412"/>
<dbReference type="InterPro" id="IPR036397">
    <property type="entry name" value="RNaseH_sf"/>
</dbReference>
<dbReference type="Gramene" id="Jr10_20300_p1">
    <property type="protein sequence ID" value="cds.Jr10_20300_p1"/>
    <property type="gene ID" value="Jr10_20300"/>
</dbReference>
<dbReference type="AlphaFoldDB" id="A0A2I4EP73"/>
<dbReference type="CDD" id="cd06222">
    <property type="entry name" value="RNase_H_like"/>
    <property type="match status" value="1"/>
</dbReference>
<dbReference type="Proteomes" id="UP000235220">
    <property type="component" value="Chromosome 10"/>
</dbReference>
<name>A0A2I4EP73_JUGRE</name>
<protein>
    <submittedName>
        <fullName evidence="2">Uncharacterized protein LOC108991412</fullName>
    </submittedName>
</protein>
<dbReference type="InterPro" id="IPR012337">
    <property type="entry name" value="RNaseH-like_sf"/>
</dbReference>
<keyword evidence="1" id="KW-1185">Reference proteome</keyword>
<dbReference type="RefSeq" id="XP_018821196.1">
    <property type="nucleotide sequence ID" value="XM_018965651.1"/>
</dbReference>
<dbReference type="PANTHER" id="PTHR47723:SF19">
    <property type="entry name" value="POLYNUCLEOTIDYL TRANSFERASE, RIBONUCLEASE H-LIKE SUPERFAMILY PROTEIN"/>
    <property type="match status" value="1"/>
</dbReference>
<dbReference type="InterPro" id="IPR044730">
    <property type="entry name" value="RNase_H-like_dom_plant"/>
</dbReference>